<evidence type="ECO:0000313" key="11">
    <source>
        <dbReference type="EMBL" id="SFR52542.1"/>
    </source>
</evidence>
<evidence type="ECO:0000256" key="8">
    <source>
        <dbReference type="ARBA" id="ARBA00022840"/>
    </source>
</evidence>
<keyword evidence="9" id="KW-0460">Magnesium</keyword>
<proteinExistence type="inferred from homology"/>
<evidence type="ECO:0000256" key="10">
    <source>
        <dbReference type="ARBA" id="ARBA00032441"/>
    </source>
</evidence>
<comment type="similarity">
    <text evidence="2">Belongs to the TsaE family.</text>
</comment>
<keyword evidence="6" id="KW-0479">Metal-binding</keyword>
<dbReference type="Pfam" id="PF02367">
    <property type="entry name" value="TsaE"/>
    <property type="match status" value="1"/>
</dbReference>
<dbReference type="STRING" id="650891.SAMN05216203_1136"/>
<name>A0A1I6HDI3_9GAMM</name>
<evidence type="ECO:0000256" key="6">
    <source>
        <dbReference type="ARBA" id="ARBA00022723"/>
    </source>
</evidence>
<dbReference type="RefSeq" id="WP_092009651.1">
    <property type="nucleotide sequence ID" value="NZ_FOYW01000001.1"/>
</dbReference>
<dbReference type="OrthoDB" id="9800307at2"/>
<organism evidence="11 12">
    <name type="scientific">Marinobacter daqiaonensis</name>
    <dbReference type="NCBI Taxonomy" id="650891"/>
    <lineage>
        <taxon>Bacteria</taxon>
        <taxon>Pseudomonadati</taxon>
        <taxon>Pseudomonadota</taxon>
        <taxon>Gammaproteobacteria</taxon>
        <taxon>Pseudomonadales</taxon>
        <taxon>Marinobacteraceae</taxon>
        <taxon>Marinobacter</taxon>
    </lineage>
</organism>
<sequence length="177" mass="19194">MSKALRVWLPDEAATVSAGNLLAAVVQSVSSAAGLVIFLHGTLGAGKTTFSRGFIRALGHEGAVKSPTYTLVEPYEQLTPATWHFDLYRLGDPEELEFMGIRDYLVPGNVCLVEWPERGAGILPTPDLELTLAPEGGGRSLIAEQRTEAGRVLLTRFHERLRSTAPFDGAMTETDLE</sequence>
<comment type="subcellular location">
    <subcellularLocation>
        <location evidence="1">Cytoplasm</location>
    </subcellularLocation>
</comment>
<accession>A0A1I6HDI3</accession>
<evidence type="ECO:0000313" key="12">
    <source>
        <dbReference type="Proteomes" id="UP000198644"/>
    </source>
</evidence>
<reference evidence="11 12" key="1">
    <citation type="submission" date="2016-10" db="EMBL/GenBank/DDBJ databases">
        <authorList>
            <person name="de Groot N.N."/>
        </authorList>
    </citation>
    <scope>NUCLEOTIDE SEQUENCE [LARGE SCALE GENOMIC DNA]</scope>
    <source>
        <strain evidence="11 12">CGMCC 1.9167</strain>
    </source>
</reference>
<dbReference type="InterPro" id="IPR027417">
    <property type="entry name" value="P-loop_NTPase"/>
</dbReference>
<protein>
    <recommendedName>
        <fullName evidence="3">tRNA threonylcarbamoyladenosine biosynthesis protein TsaE</fullName>
    </recommendedName>
    <alternativeName>
        <fullName evidence="10">t(6)A37 threonylcarbamoyladenosine biosynthesis protein TsaE</fullName>
    </alternativeName>
</protein>
<gene>
    <name evidence="11" type="ORF">SAMN05216203_1136</name>
</gene>
<dbReference type="GO" id="GO:0002949">
    <property type="term" value="P:tRNA threonylcarbamoyladenosine modification"/>
    <property type="evidence" value="ECO:0007669"/>
    <property type="project" value="InterPro"/>
</dbReference>
<evidence type="ECO:0000256" key="9">
    <source>
        <dbReference type="ARBA" id="ARBA00022842"/>
    </source>
</evidence>
<evidence type="ECO:0000256" key="1">
    <source>
        <dbReference type="ARBA" id="ARBA00004496"/>
    </source>
</evidence>
<dbReference type="InterPro" id="IPR003442">
    <property type="entry name" value="T6A_TsaE"/>
</dbReference>
<keyword evidence="12" id="KW-1185">Reference proteome</keyword>
<dbReference type="AlphaFoldDB" id="A0A1I6HDI3"/>
<keyword evidence="8" id="KW-0067">ATP-binding</keyword>
<dbReference type="NCBIfam" id="TIGR00150">
    <property type="entry name" value="T6A_YjeE"/>
    <property type="match status" value="1"/>
</dbReference>
<dbReference type="PANTHER" id="PTHR33540:SF2">
    <property type="entry name" value="TRNA THREONYLCARBAMOYLADENOSINE BIOSYNTHESIS PROTEIN TSAE"/>
    <property type="match status" value="1"/>
</dbReference>
<evidence type="ECO:0000256" key="5">
    <source>
        <dbReference type="ARBA" id="ARBA00022694"/>
    </source>
</evidence>
<dbReference type="GO" id="GO:0005737">
    <property type="term" value="C:cytoplasm"/>
    <property type="evidence" value="ECO:0007669"/>
    <property type="project" value="UniProtKB-SubCell"/>
</dbReference>
<dbReference type="PANTHER" id="PTHR33540">
    <property type="entry name" value="TRNA THREONYLCARBAMOYLADENOSINE BIOSYNTHESIS PROTEIN TSAE"/>
    <property type="match status" value="1"/>
</dbReference>
<dbReference type="Gene3D" id="3.40.50.300">
    <property type="entry name" value="P-loop containing nucleotide triphosphate hydrolases"/>
    <property type="match status" value="1"/>
</dbReference>
<evidence type="ECO:0000256" key="7">
    <source>
        <dbReference type="ARBA" id="ARBA00022741"/>
    </source>
</evidence>
<evidence type="ECO:0000256" key="4">
    <source>
        <dbReference type="ARBA" id="ARBA00022490"/>
    </source>
</evidence>
<evidence type="ECO:0000256" key="2">
    <source>
        <dbReference type="ARBA" id="ARBA00007599"/>
    </source>
</evidence>
<dbReference type="SUPFAM" id="SSF52540">
    <property type="entry name" value="P-loop containing nucleoside triphosphate hydrolases"/>
    <property type="match status" value="1"/>
</dbReference>
<evidence type="ECO:0000256" key="3">
    <source>
        <dbReference type="ARBA" id="ARBA00019010"/>
    </source>
</evidence>
<dbReference type="EMBL" id="FOYW01000001">
    <property type="protein sequence ID" value="SFR52542.1"/>
    <property type="molecule type" value="Genomic_DNA"/>
</dbReference>
<keyword evidence="4" id="KW-0963">Cytoplasm</keyword>
<keyword evidence="5" id="KW-0819">tRNA processing</keyword>
<dbReference type="Proteomes" id="UP000198644">
    <property type="component" value="Unassembled WGS sequence"/>
</dbReference>
<dbReference type="GO" id="GO:0005524">
    <property type="term" value="F:ATP binding"/>
    <property type="evidence" value="ECO:0007669"/>
    <property type="project" value="UniProtKB-KW"/>
</dbReference>
<dbReference type="GO" id="GO:0046872">
    <property type="term" value="F:metal ion binding"/>
    <property type="evidence" value="ECO:0007669"/>
    <property type="project" value="UniProtKB-KW"/>
</dbReference>
<keyword evidence="7" id="KW-0547">Nucleotide-binding</keyword>